<name>A0A024T7J2_9STRA</name>
<accession>A0A024T7J2</accession>
<dbReference type="AlphaFoldDB" id="A0A024T7J2"/>
<dbReference type="GeneID" id="20092343"/>
<dbReference type="OrthoDB" id="122798at2759"/>
<dbReference type="GO" id="GO:0003676">
    <property type="term" value="F:nucleic acid binding"/>
    <property type="evidence" value="ECO:0007669"/>
    <property type="project" value="InterPro"/>
</dbReference>
<gene>
    <name evidence="1" type="ORF">H310_15293</name>
</gene>
<dbReference type="VEuPathDB" id="FungiDB:H310_15293"/>
<dbReference type="RefSeq" id="XP_008881499.1">
    <property type="nucleotide sequence ID" value="XM_008883277.1"/>
</dbReference>
<protein>
    <recommendedName>
        <fullName evidence="2">Tc1-like transposase DDE domain-containing protein</fullName>
    </recommendedName>
</protein>
<organism evidence="1">
    <name type="scientific">Aphanomyces invadans</name>
    <dbReference type="NCBI Taxonomy" id="157072"/>
    <lineage>
        <taxon>Eukaryota</taxon>
        <taxon>Sar</taxon>
        <taxon>Stramenopiles</taxon>
        <taxon>Oomycota</taxon>
        <taxon>Saprolegniomycetes</taxon>
        <taxon>Saprolegniales</taxon>
        <taxon>Verrucalvaceae</taxon>
        <taxon>Aphanomyces</taxon>
    </lineage>
</organism>
<dbReference type="eggNOG" id="ENOG502QQNW">
    <property type="taxonomic scope" value="Eukaryota"/>
</dbReference>
<dbReference type="PANTHER" id="PTHR47169">
    <property type="entry name" value="OS01G0541250 PROTEIN"/>
    <property type="match status" value="1"/>
</dbReference>
<dbReference type="PANTHER" id="PTHR47169:SF2">
    <property type="entry name" value="OS01G0541250 PROTEIN"/>
    <property type="match status" value="1"/>
</dbReference>
<dbReference type="Gene3D" id="3.30.420.10">
    <property type="entry name" value="Ribonuclease H-like superfamily/Ribonuclease H"/>
    <property type="match status" value="1"/>
</dbReference>
<dbReference type="EMBL" id="KI914258">
    <property type="protein sequence ID" value="ETV89870.1"/>
    <property type="molecule type" value="Genomic_DNA"/>
</dbReference>
<evidence type="ECO:0008006" key="2">
    <source>
        <dbReference type="Google" id="ProtNLM"/>
    </source>
</evidence>
<evidence type="ECO:0000313" key="1">
    <source>
        <dbReference type="EMBL" id="ETV89870.1"/>
    </source>
</evidence>
<reference evidence="1" key="1">
    <citation type="submission" date="2013-12" db="EMBL/GenBank/DDBJ databases">
        <title>The Genome Sequence of Aphanomyces invadans NJM9701.</title>
        <authorList>
            <consortium name="The Broad Institute Genomics Platform"/>
            <person name="Russ C."/>
            <person name="Tyler B."/>
            <person name="van West P."/>
            <person name="Dieguez-Uribeondo J."/>
            <person name="Young S.K."/>
            <person name="Zeng Q."/>
            <person name="Gargeya S."/>
            <person name="Fitzgerald M."/>
            <person name="Abouelleil A."/>
            <person name="Alvarado L."/>
            <person name="Chapman S.B."/>
            <person name="Gainer-Dewar J."/>
            <person name="Goldberg J."/>
            <person name="Griggs A."/>
            <person name="Gujja S."/>
            <person name="Hansen M."/>
            <person name="Howarth C."/>
            <person name="Imamovic A."/>
            <person name="Ireland A."/>
            <person name="Larimer J."/>
            <person name="McCowan C."/>
            <person name="Murphy C."/>
            <person name="Pearson M."/>
            <person name="Poon T.W."/>
            <person name="Priest M."/>
            <person name="Roberts A."/>
            <person name="Saif S."/>
            <person name="Shea T."/>
            <person name="Sykes S."/>
            <person name="Wortman J."/>
            <person name="Nusbaum C."/>
            <person name="Birren B."/>
        </authorList>
    </citation>
    <scope>NUCLEOTIDE SEQUENCE [LARGE SCALE GENOMIC DNA]</scope>
    <source>
        <strain evidence="1">NJM9701</strain>
    </source>
</reference>
<proteinExistence type="predicted"/>
<dbReference type="InterPro" id="IPR036397">
    <property type="entry name" value="RNaseH_sf"/>
</dbReference>
<sequence>MSTLWKLLRDKKMRRRTSRLKPMLSPSHKEQRLEFVSGFVRQQDRGGYKWHDMMDRVHIDEKWFYVTKMNRRYFLWTDEDVPERKCQSKRHIQNAPLRLWTAHLWDGKLGTWAFVETQSAKRTSKNRERGTPVTTPVTVTKPLYRRYLLEHVFPAIRAQWPGPRSKPIYVQQDNARPHVSVNDPDVLAAGRLGGWDVRLTSQPPMSPDFNVLDLGFFNAIQALQHQKVTRCVDDLIAAVMDAFVGLDWKVLDKTFVTLQKVMEEAFKINGDNAYRLPHLKKDKTYKESGQILRLNCDEHVCSALDAMDRRFEKTPT</sequence>